<keyword evidence="2" id="KW-1185">Reference proteome</keyword>
<protein>
    <submittedName>
        <fullName evidence="1">Uncharacterized protein</fullName>
    </submittedName>
</protein>
<reference evidence="1 2" key="1">
    <citation type="submission" date="2020-03" db="EMBL/GenBank/DDBJ databases">
        <title>Soil Listeria distribution.</title>
        <authorList>
            <person name="Liao J."/>
            <person name="Wiedmann M."/>
        </authorList>
    </citation>
    <scope>NUCLEOTIDE SEQUENCE [LARGE SCALE GENOMIC DNA]</scope>
    <source>
        <strain evidence="1 2">FSL L7-1515</strain>
    </source>
</reference>
<dbReference type="EMBL" id="JAASUB010000026">
    <property type="protein sequence ID" value="MBC1511203.1"/>
    <property type="molecule type" value="Genomic_DNA"/>
</dbReference>
<evidence type="ECO:0000313" key="2">
    <source>
        <dbReference type="Proteomes" id="UP000587800"/>
    </source>
</evidence>
<gene>
    <name evidence="1" type="ORF">HCJ59_15085</name>
</gene>
<proteinExistence type="predicted"/>
<comment type="caution">
    <text evidence="1">The sequence shown here is derived from an EMBL/GenBank/DDBJ whole genome shotgun (WGS) entry which is preliminary data.</text>
</comment>
<dbReference type="RefSeq" id="WP_185348367.1">
    <property type="nucleotide sequence ID" value="NZ_JAASTU010000021.1"/>
</dbReference>
<accession>A0ABR6SZU8</accession>
<dbReference type="Proteomes" id="UP000587800">
    <property type="component" value="Unassembled WGS sequence"/>
</dbReference>
<sequence>MLSYPQQIYIIDVKIYQNNQKQQKVKAHLKLLQQTKVKSDQLNRSVNNVFAEMGEMYSNFPFRDFAEIGQGMKELAQRDKGYKDVEKAFREEIQDLYDQMAYLEQKEDDYFQVRAKLKQQQ</sequence>
<evidence type="ECO:0000313" key="1">
    <source>
        <dbReference type="EMBL" id="MBC1511203.1"/>
    </source>
</evidence>
<organism evidence="1 2">
    <name type="scientific">Listeria immobilis</name>
    <dbReference type="NCBI Taxonomy" id="2713502"/>
    <lineage>
        <taxon>Bacteria</taxon>
        <taxon>Bacillati</taxon>
        <taxon>Bacillota</taxon>
        <taxon>Bacilli</taxon>
        <taxon>Bacillales</taxon>
        <taxon>Listeriaceae</taxon>
        <taxon>Listeria</taxon>
    </lineage>
</organism>
<name>A0ABR6SZU8_9LIST</name>